<evidence type="ECO:0000313" key="1">
    <source>
        <dbReference type="EMBL" id="RNA26760.1"/>
    </source>
</evidence>
<dbReference type="AlphaFoldDB" id="A0A3M7RTL6"/>
<evidence type="ECO:0000313" key="2">
    <source>
        <dbReference type="Proteomes" id="UP000276133"/>
    </source>
</evidence>
<dbReference type="Proteomes" id="UP000276133">
    <property type="component" value="Unassembled WGS sequence"/>
</dbReference>
<accession>A0A3M7RTL6</accession>
<organism evidence="1 2">
    <name type="scientific">Brachionus plicatilis</name>
    <name type="common">Marine rotifer</name>
    <name type="synonym">Brachionus muelleri</name>
    <dbReference type="NCBI Taxonomy" id="10195"/>
    <lineage>
        <taxon>Eukaryota</taxon>
        <taxon>Metazoa</taxon>
        <taxon>Spiralia</taxon>
        <taxon>Gnathifera</taxon>
        <taxon>Rotifera</taxon>
        <taxon>Eurotatoria</taxon>
        <taxon>Monogononta</taxon>
        <taxon>Pseudotrocha</taxon>
        <taxon>Ploima</taxon>
        <taxon>Brachionidae</taxon>
        <taxon>Brachionus</taxon>
    </lineage>
</organism>
<dbReference type="EMBL" id="REGN01002678">
    <property type="protein sequence ID" value="RNA26760.1"/>
    <property type="molecule type" value="Genomic_DNA"/>
</dbReference>
<proteinExistence type="predicted"/>
<reference evidence="1 2" key="1">
    <citation type="journal article" date="2018" name="Sci. Rep.">
        <title>Genomic signatures of local adaptation to the degree of environmental predictability in rotifers.</title>
        <authorList>
            <person name="Franch-Gras L."/>
            <person name="Hahn C."/>
            <person name="Garcia-Roger E.M."/>
            <person name="Carmona M.J."/>
            <person name="Serra M."/>
            <person name="Gomez A."/>
        </authorList>
    </citation>
    <scope>NUCLEOTIDE SEQUENCE [LARGE SCALE GENOMIC DNA]</scope>
    <source>
        <strain evidence="1">HYR1</strain>
    </source>
</reference>
<sequence length="162" mass="18055">MYILTFVGFPANCFLKIFNGNLSKLSYLSNSSLLYLELIPVEIALASSAFKISVGFLVLLRNVANNLEELTMIKLINHIRKQLFSKYSSSSSYVSTWIDSLKELSALNSLILSVAFWCLSFTTVQPSASGSYLSDTTEFVSISEAVSRATSLLFVLIFWLCF</sequence>
<comment type="caution">
    <text evidence="1">The sequence shown here is derived from an EMBL/GenBank/DDBJ whole genome shotgun (WGS) entry which is preliminary data.</text>
</comment>
<name>A0A3M7RTL6_BRAPC</name>
<keyword evidence="2" id="KW-1185">Reference proteome</keyword>
<gene>
    <name evidence="1" type="ORF">BpHYR1_009389</name>
</gene>
<protein>
    <submittedName>
        <fullName evidence="1">Uncharacterized protein</fullName>
    </submittedName>
</protein>